<evidence type="ECO:0000256" key="2">
    <source>
        <dbReference type="ARBA" id="ARBA00010199"/>
    </source>
</evidence>
<feature type="transmembrane region" description="Helical" evidence="8">
    <location>
        <begin position="2131"/>
        <end position="2153"/>
    </location>
</feature>
<reference evidence="11 12" key="1">
    <citation type="journal article" date="2019" name="Genome Biol. Evol.">
        <title>Whole-Genome Sequencing of the Giant Devil Catfish, Bagarius yarrelli.</title>
        <authorList>
            <person name="Jiang W."/>
            <person name="Lv Y."/>
            <person name="Cheng L."/>
            <person name="Yang K."/>
            <person name="Chao B."/>
            <person name="Wang X."/>
            <person name="Li Y."/>
            <person name="Pan X."/>
            <person name="You X."/>
            <person name="Zhang Y."/>
            <person name="Yang J."/>
            <person name="Li J."/>
            <person name="Zhang X."/>
            <person name="Liu S."/>
            <person name="Sun C."/>
            <person name="Yang J."/>
            <person name="Shi Q."/>
        </authorList>
    </citation>
    <scope>NUCLEOTIDE SEQUENCE [LARGE SCALE GENOMIC DNA]</scope>
    <source>
        <strain evidence="11">JWS20170419001</strain>
        <tissue evidence="11">Muscle</tissue>
    </source>
</reference>
<dbReference type="PANTHER" id="PTHR10658">
    <property type="entry name" value="PHOSPHATIDYLINOSITOL TRANSFER PROTEIN"/>
    <property type="match status" value="1"/>
</dbReference>
<accession>A0A556U6V2</accession>
<dbReference type="Pfam" id="PF24695">
    <property type="entry name" value="PITM1-3"/>
    <property type="match status" value="2"/>
</dbReference>
<dbReference type="InterPro" id="IPR001666">
    <property type="entry name" value="PI_transfer"/>
</dbReference>
<dbReference type="InterPro" id="IPR031315">
    <property type="entry name" value="LNS2/PITP"/>
</dbReference>
<dbReference type="SMART" id="SM00775">
    <property type="entry name" value="LNS2"/>
    <property type="match status" value="2"/>
</dbReference>
<dbReference type="InterPro" id="IPR023214">
    <property type="entry name" value="HAD_sf"/>
</dbReference>
<evidence type="ECO:0000256" key="9">
    <source>
        <dbReference type="SAM" id="MobiDB-lite"/>
    </source>
</evidence>
<evidence type="ECO:0000256" key="6">
    <source>
        <dbReference type="ARBA" id="ARBA00023121"/>
    </source>
</evidence>
<dbReference type="NCBIfam" id="TIGR00797">
    <property type="entry name" value="matE"/>
    <property type="match status" value="1"/>
</dbReference>
<evidence type="ECO:0000256" key="8">
    <source>
        <dbReference type="RuleBase" id="RU004914"/>
    </source>
</evidence>
<dbReference type="GO" id="GO:0016020">
    <property type="term" value="C:membrane"/>
    <property type="evidence" value="ECO:0007669"/>
    <property type="project" value="InterPro"/>
</dbReference>
<dbReference type="GO" id="GO:0046872">
    <property type="term" value="F:metal ion binding"/>
    <property type="evidence" value="ECO:0007669"/>
    <property type="project" value="InterPro"/>
</dbReference>
<gene>
    <name evidence="11" type="ORF">Baya_9152</name>
</gene>
<dbReference type="EMBL" id="VCAZ01000056">
    <property type="protein sequence ID" value="TSN39297.1"/>
    <property type="molecule type" value="Genomic_DNA"/>
</dbReference>
<comment type="caution">
    <text evidence="11">The sequence shown here is derived from an EMBL/GenBank/DDBJ whole genome shotgun (WGS) entry which is preliminary data.</text>
</comment>
<dbReference type="CDD" id="cd13132">
    <property type="entry name" value="MATE_eukaryotic"/>
    <property type="match status" value="1"/>
</dbReference>
<dbReference type="GO" id="GO:0008526">
    <property type="term" value="F:phosphatidylinositol transfer activity"/>
    <property type="evidence" value="ECO:0007669"/>
    <property type="project" value="TreeGrafter"/>
</dbReference>
<feature type="region of interest" description="Disordered" evidence="9">
    <location>
        <begin position="257"/>
        <end position="288"/>
    </location>
</feature>
<feature type="transmembrane region" description="Helical" evidence="8">
    <location>
        <begin position="1983"/>
        <end position="2007"/>
    </location>
</feature>
<sequence>MFHRMFLPVYDCALCKSHLDRLSCDRMTFAATELQQQIPAALWFKLTRPERKASTLQTEHFTQDSMDSSDDEFFDAQESLNYNSKTSCIPQIAIKGLKDSRTKVLMLVAHGGNILDPADGDLGAKAADVATLSSVLEKVAQAHFEAAAHQILIKLVPCPAVCAEAFSLVSNLNPYSNDKRSVSLSVDHLSLAALPLLAVASPHYKDSVASVISRANEVYHNFLQSPDGQGFTGQVCLLGDCVGGVLCFDALCFSSSPQHDSLSHRERRNSMESLRNNPGLKKESDYSLSSSKRLSKSNIEISWGTDWSESRRSFGSSQVQVGSTKRSKLNWNPGHFDFEVSKCFMLGCPLGLVLAMRRTVLPKVKVTQLRPACSQIFNLFYLSDPSAARLEPLLHSCFHQIPPFTVPRYQFYPLGDGRSTLIVDEIHGHPDVFLDEGRAAGGAAFSACVDEAEKAMKRDVDDNSRTSGCRENKLSPAIGNVSNSWWGSKRLDYSLYCPDILTPFPNVALPQLFHASYWKSTDVVAFLLRQVMQCDCEKAQGADSLDPTCFSSSSLREKWLRRRTHVKLRNITANHRVNDVIATENGPQTLVGRFMYGPLDMVALTGEKVDVYVMTEPHSARWVYFDTKITNSSGKVSCTIPESKKFPVGVYPIKMVVRGDQTSAEAFLTVLPHGMKCVVFSIDGSFAASVSIMGSDPKMRAGAVDVVRYWQDLGYLIIYITGRPDMQKQRVMSWLSQHNFPQGMIFFSEGLVHDPLRQKTIFLSNLIQECHVNITLAYGSMKDISVYSMLGLSPEQIYIVGRPSKKYQNRCQFLSEGYAMHLFSLQFDYEAQSQKTSSMRIMLRNSSFGLSAKPDLLPKHAHLRRTMSVQQTMLPKTLIPKPERSQSQPETNKDLNFGEGIGHGMFMLGSMHQESPVLPFMTWTRLRKKCAKHPEAEFTVWRSEVARVSATCFPAALRRARRLKTDTLLFCGRHELTCEMAKETKGKVTLRKHSASHWRMHNIAQESMDSSDDEFFDAREVLEGKTAMLLGMSQWNSNDLVEQIETLGQIDQTQERLCHVDQPRCVHHGSTDGLDRLETRCKTQVLVLVVHGGNILDPASGDLEAKAADVAILSSVLEKVAKAHFEAAAHQILIKLVPCPAVCAEAFSLVSNLNPYSYDESCVSSSVDHLPLAALPLLAIAAPHYQDAVAIVIAQANQIYHSFLHSPEGQGFTGQVCLLGDCVGGVLCFDALCFSSSPQHDSPSPRERHNSMESLRSTQSKSGLLKEANLGLHSSKRLSKSNTDISAPDGICVRRKRLTRKQSDSCAIDSSKSQQQPIISNQVQKEIELSSEGSSPVLNPGRFDFEVSECFLLGCPLGLVLAMRRTVLPLVEVNQLQPACSQIFNLFYPSDPSASRLEPLLHSLFHRLPPFPVPRYQRFPQGDGRSTLIADEIHGHPDVFLDEETVHRFSQRGNDTEGTVKQVVGRGRRASLTSTDSQASGCWESKLSCITANSAFSSSWWGSKRLDYTLYCPDVLTAFPTVALPQLFHASYWESTDVVAFLLRQVMHCDCVKAQEKDSSEFTSFSSSSPREKWLRRRTHVKLRNVTSNHRVSDVIGTEEGPQTLVGRFMYGPLDMVTLTGEKVDIYLMTQPQSGRWVHFDTEVTNSNGRVSYTIPDSKKLPVGVYPIKMVVKGDQSSAEAFLTVLPRGMECVVFSIDGSFAASVSIMGSDPKVRAGAVDVVRHWQDLGYLIIYITGRPDMQKQRVMSWLSQHNFPQGMIFFSEGLVHDPLRQKTIFLKNLIQECHIKITSAYGSMKDISVYSMLGLSPNQIYLVGRPSKKYQNQCQFLSEGYAVHLSSLQFGHRARAKKTSSMRMVLRKSSFGLSSKPDFLSKRTHLRRTMSVQQAEPPMTLIPKPERAQSQPESNKETGGNDVGGHVTKQECTAAAETLLSLVSSDSVRTSANIMDRSIARAEALSMEPSAKLFCCRCVRRCLPLAYREELYYILRMTGPLLVCRFLSFLLFFVVTMFCGRLGNTVLAGYGMASATINISSAATGLGLCLACDTLVSQTFGSKNLLHVGVILQRSILILLLFCLPCWGMLINTQSLLLLLGQDPDIARVAQIYVEAYLPAIPAIFLYQLQVSYLQNQGVIIPQVYASLVSNVVNVLSHYILLFWWDLGVHGSAAANCFAQVFSCFSLFAYIRLKKLHVKTWGGWSTESLQDWGSYMKLAIPSTLMLCFEWWIYEIGGFLAGMLGEVDLAAQHVVIMLAYINYMIPAGLQGAACVRVGNALGAGNTAGAILTSKVSLICAAVLAIIQGVVLWGTKSVIGFLFTSDETIAKLVSELLNIYCPLQFFSGLLAIKRAGIGKSRGVEFESVRRLSNSFILACSNLELQNQNGYTVVSSQDVDEDRSTLGAQERLKDTSEAEMRIDILSSSQKKKGVTWNGEISKENQLTTSQLIIKRGLTTLAAVLILSVGMAVHFILPLPEVPSITNRTLDLVNSTLASTITTTMSFS</sequence>
<dbReference type="SMART" id="SM01127">
    <property type="entry name" value="DDHD"/>
    <property type="match status" value="2"/>
</dbReference>
<feature type="transmembrane region" description="Helical" evidence="8">
    <location>
        <begin position="2098"/>
        <end position="2119"/>
    </location>
</feature>
<keyword evidence="4" id="KW-0597">Phosphoprotein</keyword>
<evidence type="ECO:0000259" key="10">
    <source>
        <dbReference type="PROSITE" id="PS51043"/>
    </source>
</evidence>
<comment type="similarity">
    <text evidence="3">Belongs to the PtdIns transfer protein family. PI transfer class IIA subfamily.</text>
</comment>
<dbReference type="InterPro" id="IPR004177">
    <property type="entry name" value="DDHD_dom"/>
</dbReference>
<evidence type="ECO:0000313" key="12">
    <source>
        <dbReference type="Proteomes" id="UP000319801"/>
    </source>
</evidence>
<dbReference type="PROSITE" id="PS51043">
    <property type="entry name" value="DDHD"/>
    <property type="match status" value="2"/>
</dbReference>
<dbReference type="InterPro" id="IPR045069">
    <property type="entry name" value="MATE_euk"/>
</dbReference>
<comment type="similarity">
    <text evidence="2 8">Belongs to the multi antimicrobial extrusion (MATE) (TC 2.A.66.1) family.</text>
</comment>
<feature type="compositionally biased region" description="Basic and acidic residues" evidence="9">
    <location>
        <begin position="261"/>
        <end position="270"/>
    </location>
</feature>
<feature type="transmembrane region" description="Helical" evidence="8">
    <location>
        <begin position="2068"/>
        <end position="2092"/>
    </location>
</feature>
<dbReference type="Proteomes" id="UP000319801">
    <property type="component" value="Unassembled WGS sequence"/>
</dbReference>
<dbReference type="GO" id="GO:0015297">
    <property type="term" value="F:antiporter activity"/>
    <property type="evidence" value="ECO:0007669"/>
    <property type="project" value="InterPro"/>
</dbReference>
<evidence type="ECO:0000256" key="3">
    <source>
        <dbReference type="ARBA" id="ARBA00010316"/>
    </source>
</evidence>
<evidence type="ECO:0000256" key="7">
    <source>
        <dbReference type="ARBA" id="ARBA00023136"/>
    </source>
</evidence>
<feature type="transmembrane region" description="Helical" evidence="8">
    <location>
        <begin position="2165"/>
        <end position="2185"/>
    </location>
</feature>
<keyword evidence="8" id="KW-1133">Transmembrane helix</keyword>
<dbReference type="SUPFAM" id="SSF56784">
    <property type="entry name" value="HAD-like"/>
    <property type="match status" value="2"/>
</dbReference>
<comment type="subcellular location">
    <subcellularLocation>
        <location evidence="1">Endomembrane system</location>
        <topology evidence="1">Peripheral membrane protein</topology>
    </subcellularLocation>
</comment>
<dbReference type="GO" id="GO:0035091">
    <property type="term" value="F:phosphatidylinositol binding"/>
    <property type="evidence" value="ECO:0007669"/>
    <property type="project" value="TreeGrafter"/>
</dbReference>
<evidence type="ECO:0000256" key="5">
    <source>
        <dbReference type="ARBA" id="ARBA00022837"/>
    </source>
</evidence>
<dbReference type="FunFam" id="3.40.50.1000:FF:000173">
    <property type="entry name" value="Membrane-associated phosphatidylinositol transfer protein 2"/>
    <property type="match status" value="2"/>
</dbReference>
<feature type="transmembrane region" description="Helical" evidence="8">
    <location>
        <begin position="2206"/>
        <end position="2225"/>
    </location>
</feature>
<keyword evidence="6" id="KW-0446">Lipid-binding</keyword>
<dbReference type="Pfam" id="PF01554">
    <property type="entry name" value="MatE"/>
    <property type="match status" value="2"/>
</dbReference>
<protein>
    <recommendedName>
        <fullName evidence="8">Multidrug and toxin extrusion protein</fullName>
    </recommendedName>
</protein>
<dbReference type="Gene3D" id="3.40.50.1000">
    <property type="entry name" value="HAD superfamily/HAD-like"/>
    <property type="match status" value="2"/>
</dbReference>
<dbReference type="Pfam" id="PF24694">
    <property type="entry name" value="LNS2_PITM1-3"/>
    <property type="match status" value="2"/>
</dbReference>
<dbReference type="Pfam" id="PF02862">
    <property type="entry name" value="DDHD"/>
    <property type="match status" value="3"/>
</dbReference>
<dbReference type="GO" id="GO:0005737">
    <property type="term" value="C:cytoplasm"/>
    <property type="evidence" value="ECO:0007669"/>
    <property type="project" value="TreeGrafter"/>
</dbReference>
<feature type="domain" description="DDHD" evidence="10">
    <location>
        <begin position="1343"/>
        <end position="1548"/>
    </location>
</feature>
<dbReference type="PANTHER" id="PTHR10658:SF27">
    <property type="entry name" value="PHOSPHATIDYLINOSITOL TRANSFER PROTEIN BETA ISOFORM"/>
    <property type="match status" value="1"/>
</dbReference>
<dbReference type="GO" id="GO:0012505">
    <property type="term" value="C:endomembrane system"/>
    <property type="evidence" value="ECO:0007669"/>
    <property type="project" value="UniProtKB-SubCell"/>
</dbReference>
<feature type="transmembrane region" description="Helical" evidence="8">
    <location>
        <begin position="2446"/>
        <end position="2465"/>
    </location>
</feature>
<organism evidence="11 12">
    <name type="scientific">Bagarius yarrelli</name>
    <name type="common">Goonch</name>
    <name type="synonym">Bagrus yarrelli</name>
    <dbReference type="NCBI Taxonomy" id="175774"/>
    <lineage>
        <taxon>Eukaryota</taxon>
        <taxon>Metazoa</taxon>
        <taxon>Chordata</taxon>
        <taxon>Craniata</taxon>
        <taxon>Vertebrata</taxon>
        <taxon>Euteleostomi</taxon>
        <taxon>Actinopterygii</taxon>
        <taxon>Neopterygii</taxon>
        <taxon>Teleostei</taxon>
        <taxon>Ostariophysi</taxon>
        <taxon>Siluriformes</taxon>
        <taxon>Sisoridae</taxon>
        <taxon>Sisorinae</taxon>
        <taxon>Bagarius</taxon>
    </lineage>
</organism>
<feature type="transmembrane region" description="Helical" evidence="8">
    <location>
        <begin position="2322"/>
        <end position="2342"/>
    </location>
</feature>
<dbReference type="InterPro" id="IPR036412">
    <property type="entry name" value="HAD-like_sf"/>
</dbReference>
<dbReference type="GO" id="GO:1990961">
    <property type="term" value="P:xenobiotic detoxification by transmembrane export across the plasma membrane"/>
    <property type="evidence" value="ECO:0007669"/>
    <property type="project" value="InterPro"/>
</dbReference>
<dbReference type="GO" id="GO:0042910">
    <property type="term" value="F:xenobiotic transmembrane transporter activity"/>
    <property type="evidence" value="ECO:0007669"/>
    <property type="project" value="InterPro"/>
</dbReference>
<feature type="transmembrane region" description="Helical" evidence="8">
    <location>
        <begin position="2245"/>
        <end position="2266"/>
    </location>
</feature>
<evidence type="ECO:0000256" key="1">
    <source>
        <dbReference type="ARBA" id="ARBA00004184"/>
    </source>
</evidence>
<dbReference type="GO" id="GO:0031210">
    <property type="term" value="F:phosphatidylcholine binding"/>
    <property type="evidence" value="ECO:0007669"/>
    <property type="project" value="TreeGrafter"/>
</dbReference>
<keyword evidence="12" id="KW-1185">Reference proteome</keyword>
<dbReference type="GO" id="GO:0008525">
    <property type="term" value="F:phosphatidylcholine transporter activity"/>
    <property type="evidence" value="ECO:0007669"/>
    <property type="project" value="TreeGrafter"/>
</dbReference>
<feature type="transmembrane region" description="Helical" evidence="8">
    <location>
        <begin position="2278"/>
        <end position="2302"/>
    </location>
</feature>
<dbReference type="OrthoDB" id="10053061at2759"/>
<proteinExistence type="inferred from homology"/>
<feature type="region of interest" description="Disordered" evidence="9">
    <location>
        <begin position="1237"/>
        <end position="1261"/>
    </location>
</feature>
<name>A0A556U6V2_BAGYA</name>
<evidence type="ECO:0000256" key="4">
    <source>
        <dbReference type="ARBA" id="ARBA00022553"/>
    </source>
</evidence>
<keyword evidence="5" id="KW-0106">Calcium</keyword>
<feature type="domain" description="DDHD" evidence="10">
    <location>
        <begin position="336"/>
        <end position="533"/>
    </location>
</feature>
<dbReference type="InterPro" id="IPR002528">
    <property type="entry name" value="MATE_fam"/>
</dbReference>
<keyword evidence="7 8" id="KW-0472">Membrane</keyword>
<evidence type="ECO:0000313" key="11">
    <source>
        <dbReference type="EMBL" id="TSN39297.1"/>
    </source>
</evidence>
<feature type="compositionally biased region" description="Polar residues" evidence="9">
    <location>
        <begin position="1252"/>
        <end position="1261"/>
    </location>
</feature>
<keyword evidence="8" id="KW-0812">Transmembrane</keyword>
<feature type="region of interest" description="Disordered" evidence="9">
    <location>
        <begin position="1882"/>
        <end position="1918"/>
    </location>
</feature>